<evidence type="ECO:0000256" key="6">
    <source>
        <dbReference type="ARBA" id="ARBA00049922"/>
    </source>
</evidence>
<keyword evidence="4 7" id="KW-0274">FAD</keyword>
<evidence type="ECO:0000256" key="3">
    <source>
        <dbReference type="ARBA" id="ARBA00022630"/>
    </source>
</evidence>
<dbReference type="EC" id="1.3.99.33" evidence="1 7"/>
<feature type="domain" description="FMN-binding" evidence="8">
    <location>
        <begin position="61"/>
        <end position="135"/>
    </location>
</feature>
<dbReference type="EMBL" id="JBBNOP010000001">
    <property type="protein sequence ID" value="MEQ3361696.1"/>
    <property type="molecule type" value="Genomic_DNA"/>
</dbReference>
<comment type="similarity">
    <text evidence="7">Belongs to the FAD-dependent oxidoreductase 2 family. FRD/SDH subfamily.</text>
</comment>
<dbReference type="Gene3D" id="3.90.700.10">
    <property type="entry name" value="Succinate dehydrogenase/fumarate reductase flavoprotein, catalytic domain"/>
    <property type="match status" value="1"/>
</dbReference>
<organism evidence="9 10">
    <name type="scientific">Raoultibacter massiliensis</name>
    <dbReference type="NCBI Taxonomy" id="1852371"/>
    <lineage>
        <taxon>Bacteria</taxon>
        <taxon>Bacillati</taxon>
        <taxon>Actinomycetota</taxon>
        <taxon>Coriobacteriia</taxon>
        <taxon>Eggerthellales</taxon>
        <taxon>Eggerthellaceae</taxon>
        <taxon>Raoultibacter</taxon>
    </lineage>
</organism>
<evidence type="ECO:0000256" key="4">
    <source>
        <dbReference type="ARBA" id="ARBA00022827"/>
    </source>
</evidence>
<keyword evidence="10" id="KW-1185">Reference proteome</keyword>
<dbReference type="Pfam" id="PF04205">
    <property type="entry name" value="FMN_bind"/>
    <property type="match status" value="1"/>
</dbReference>
<dbReference type="InterPro" id="IPR050315">
    <property type="entry name" value="FAD-oxidoreductase_2"/>
</dbReference>
<protein>
    <recommendedName>
        <fullName evidence="2 7">Urocanate reductase</fullName>
        <ecNumber evidence="1 7">1.3.99.33</ecNumber>
    </recommendedName>
</protein>
<name>A0ABV1J9D7_9ACTN</name>
<dbReference type="InterPro" id="IPR036188">
    <property type="entry name" value="FAD/NAD-bd_sf"/>
</dbReference>
<gene>
    <name evidence="9" type="ORF">AAA083_01760</name>
</gene>
<comment type="caution">
    <text evidence="9">The sequence shown here is derived from an EMBL/GenBank/DDBJ whole genome shotgun (WGS) entry which is preliminary data.</text>
</comment>
<dbReference type="Proteomes" id="UP001487305">
    <property type="component" value="Unassembled WGS sequence"/>
</dbReference>
<dbReference type="Pfam" id="PF00890">
    <property type="entry name" value="FAD_binding_2"/>
    <property type="match status" value="1"/>
</dbReference>
<dbReference type="Gene3D" id="3.90.1010.20">
    <property type="match status" value="1"/>
</dbReference>
<dbReference type="PANTHER" id="PTHR43400">
    <property type="entry name" value="FUMARATE REDUCTASE"/>
    <property type="match status" value="1"/>
</dbReference>
<keyword evidence="5 7" id="KW-0560">Oxidoreductase</keyword>
<dbReference type="InterPro" id="IPR010960">
    <property type="entry name" value="Flavocytochrome_c"/>
</dbReference>
<sequence length="600" mass="64001">MEEKEYTLTRKSFLKGAAFAGFAALAGGSLGACAPNGSGNAPEKAAPKNSISGTYVGTAEGMGGDLRMEVTLDEGRIVDVRPHRNNETPGLTDLSFRLMPQEMVANQSFEVDNVTGATMTSTAIKNAVKNALENAGADTKDYNEKVERKKDAEDETVETEFVVVSSGGAGLSAAVTLAQNGKQVVIVEKMPRLGGNTLVCGALMNAWDPIRTKGTEYETNTVQDFIDWTWEGGNEAGKMDLIQAFAEQSWPTTQWLVDEIGVVFYKDLQGAWGHMPEDPNGLGFIYPLVKKVEEFAVPCFLNASLTEISMADGRAAGIVAEKDGGGILTVNASKGVILATGGLGHNLEMVKELDPRYENVNLSTNPVNATGECFAIAEAAGANLINMDSIQAVHFADPASGQVDWDIESANSIFVNKEGKRFMNEEMPRDDSVAGLSQQTDQLMFTISDSRDWPTMDTVTGFGVTIGECIERGKAYKADTLEELAAMLEIDPDGLVATVNEYNAMVEAGEDTAFHLETIGRRSKIEEGPFYSSKLTIAIHYTNGGIEIDPQAHVLDASGAIIPGLYAAGECTGGVMGTNRMGGNSVADVMIFGRIAGMAE</sequence>
<dbReference type="SMART" id="SM00900">
    <property type="entry name" value="FMN_bind"/>
    <property type="match status" value="1"/>
</dbReference>
<dbReference type="InterPro" id="IPR006311">
    <property type="entry name" value="TAT_signal"/>
</dbReference>
<dbReference type="InterPro" id="IPR027477">
    <property type="entry name" value="Succ_DH/fumarate_Rdtase_cat_sf"/>
</dbReference>
<keyword evidence="3 7" id="KW-0285">Flavoprotein</keyword>
<dbReference type="InterPro" id="IPR007329">
    <property type="entry name" value="FMN-bd"/>
</dbReference>
<accession>A0ABV1J9D7</accession>
<dbReference type="InterPro" id="IPR003953">
    <property type="entry name" value="FAD-dep_OxRdtase_2_FAD-bd"/>
</dbReference>
<dbReference type="NCBIfam" id="TIGR01813">
    <property type="entry name" value="flavo_cyto_c"/>
    <property type="match status" value="1"/>
</dbReference>
<comment type="catalytic activity">
    <reaction evidence="6 7">
        <text>dihydrourocanate + A = urocanate + AH2</text>
        <dbReference type="Rhea" id="RHEA:36059"/>
        <dbReference type="ChEBI" id="CHEBI:13193"/>
        <dbReference type="ChEBI" id="CHEBI:17499"/>
        <dbReference type="ChEBI" id="CHEBI:27247"/>
        <dbReference type="ChEBI" id="CHEBI:72991"/>
        <dbReference type="EC" id="1.3.99.33"/>
    </reaction>
</comment>
<dbReference type="PROSITE" id="PS51318">
    <property type="entry name" value="TAT"/>
    <property type="match status" value="1"/>
</dbReference>
<dbReference type="Gene3D" id="3.50.50.60">
    <property type="entry name" value="FAD/NAD(P)-binding domain"/>
    <property type="match status" value="1"/>
</dbReference>
<reference evidence="9 10" key="1">
    <citation type="submission" date="2024-04" db="EMBL/GenBank/DDBJ databases">
        <title>Human intestinal bacterial collection.</title>
        <authorList>
            <person name="Pauvert C."/>
            <person name="Hitch T.C.A."/>
            <person name="Clavel T."/>
        </authorList>
    </citation>
    <scope>NUCLEOTIDE SEQUENCE [LARGE SCALE GENOMIC DNA]</scope>
    <source>
        <strain evidence="9 10">CLA-KB-H42</strain>
    </source>
</reference>
<evidence type="ECO:0000256" key="5">
    <source>
        <dbReference type="ARBA" id="ARBA00023002"/>
    </source>
</evidence>
<comment type="cofactor">
    <cofactor evidence="7">
        <name>FAD</name>
        <dbReference type="ChEBI" id="CHEBI:57692"/>
    </cofactor>
    <text evidence="7">Binds 1 FAD per subunit.</text>
</comment>
<dbReference type="SUPFAM" id="SSF56425">
    <property type="entry name" value="Succinate dehydrogenase/fumarate reductase flavoprotein, catalytic domain"/>
    <property type="match status" value="1"/>
</dbReference>
<evidence type="ECO:0000256" key="7">
    <source>
        <dbReference type="RuleBase" id="RU366062"/>
    </source>
</evidence>
<dbReference type="RefSeq" id="WP_349227057.1">
    <property type="nucleotide sequence ID" value="NZ_JBBNOP010000001.1"/>
</dbReference>
<dbReference type="PANTHER" id="PTHR43400:SF10">
    <property type="entry name" value="3-OXOSTEROID 1-DEHYDROGENASE"/>
    <property type="match status" value="1"/>
</dbReference>
<evidence type="ECO:0000256" key="1">
    <source>
        <dbReference type="ARBA" id="ARBA00013137"/>
    </source>
</evidence>
<evidence type="ECO:0000313" key="10">
    <source>
        <dbReference type="Proteomes" id="UP001487305"/>
    </source>
</evidence>
<evidence type="ECO:0000259" key="8">
    <source>
        <dbReference type="SMART" id="SM00900"/>
    </source>
</evidence>
<dbReference type="PROSITE" id="PS51257">
    <property type="entry name" value="PROKAR_LIPOPROTEIN"/>
    <property type="match status" value="1"/>
</dbReference>
<comment type="cofactor">
    <cofactor evidence="7">
        <name>FMN</name>
        <dbReference type="ChEBI" id="CHEBI:58210"/>
    </cofactor>
    <text evidence="7">Binds 1 or 2 FMN covalently per subunit.</text>
</comment>
<evidence type="ECO:0000256" key="2">
    <source>
        <dbReference type="ARBA" id="ARBA00015872"/>
    </source>
</evidence>
<evidence type="ECO:0000313" key="9">
    <source>
        <dbReference type="EMBL" id="MEQ3361696.1"/>
    </source>
</evidence>
<proteinExistence type="inferred from homology"/>
<dbReference type="SUPFAM" id="SSF51905">
    <property type="entry name" value="FAD/NAD(P)-binding domain"/>
    <property type="match status" value="1"/>
</dbReference>